<keyword evidence="7 10" id="KW-0342">GTP-binding</keyword>
<dbReference type="HOGENOM" id="CLU_033732_3_2_14"/>
<protein>
    <recommendedName>
        <fullName evidence="10">Probable GTP-binding protein EngB</fullName>
    </recommendedName>
</protein>
<dbReference type="GO" id="GO:0005829">
    <property type="term" value="C:cytosol"/>
    <property type="evidence" value="ECO:0007669"/>
    <property type="project" value="TreeGrafter"/>
</dbReference>
<evidence type="ECO:0000256" key="2">
    <source>
        <dbReference type="ARBA" id="ARBA00009638"/>
    </source>
</evidence>
<dbReference type="STRING" id="743971.MYF_01210"/>
<dbReference type="EMBL" id="CP007585">
    <property type="protein sequence ID" value="AJC49784.1"/>
    <property type="molecule type" value="Genomic_DNA"/>
</dbReference>
<evidence type="ECO:0000256" key="8">
    <source>
        <dbReference type="ARBA" id="ARBA00023210"/>
    </source>
</evidence>
<comment type="function">
    <text evidence="10">Necessary for normal cell division and for the maintenance of normal septation.</text>
</comment>
<gene>
    <name evidence="10 12" type="primary">engB</name>
    <name evidence="12" type="ORF">MYF_01210</name>
</gene>
<dbReference type="GO" id="GO:0046872">
    <property type="term" value="F:metal ion binding"/>
    <property type="evidence" value="ECO:0007669"/>
    <property type="project" value="UniProtKB-KW"/>
</dbReference>
<evidence type="ECO:0000256" key="5">
    <source>
        <dbReference type="ARBA" id="ARBA00022741"/>
    </source>
</evidence>
<keyword evidence="13" id="KW-1185">Reference proteome</keyword>
<evidence type="ECO:0000256" key="6">
    <source>
        <dbReference type="ARBA" id="ARBA00022842"/>
    </source>
</evidence>
<dbReference type="NCBIfam" id="TIGR03598">
    <property type="entry name" value="GTPase_YsxC"/>
    <property type="match status" value="1"/>
</dbReference>
<dbReference type="GO" id="GO:0005525">
    <property type="term" value="F:GTP binding"/>
    <property type="evidence" value="ECO:0007669"/>
    <property type="project" value="UniProtKB-UniRule"/>
</dbReference>
<dbReference type="InterPro" id="IPR019987">
    <property type="entry name" value="GTP-bd_ribosome_bio_YsxC"/>
</dbReference>
<evidence type="ECO:0000256" key="3">
    <source>
        <dbReference type="ARBA" id="ARBA00022618"/>
    </source>
</evidence>
<dbReference type="GO" id="GO:0000917">
    <property type="term" value="P:division septum assembly"/>
    <property type="evidence" value="ECO:0007669"/>
    <property type="project" value="UniProtKB-KW"/>
</dbReference>
<evidence type="ECO:0000313" key="12">
    <source>
        <dbReference type="EMBL" id="AJC49784.1"/>
    </source>
</evidence>
<keyword evidence="9 10" id="KW-0131">Cell cycle</keyword>
<dbReference type="Proteomes" id="UP000031129">
    <property type="component" value="Chromosome"/>
</dbReference>
<dbReference type="PANTHER" id="PTHR11649:SF13">
    <property type="entry name" value="ENGB-TYPE G DOMAIN-CONTAINING PROTEIN"/>
    <property type="match status" value="1"/>
</dbReference>
<evidence type="ECO:0000256" key="7">
    <source>
        <dbReference type="ARBA" id="ARBA00023134"/>
    </source>
</evidence>
<sequence length="176" mass="19982">MWKFLKSCTENCYSEPQFAFIGRSNVGKSSLINALANKKIARISAQPGRTQLLNFYHNQSNKLVVDLPGYGFARISKTKKTEIELMIANYFAKNQTLLCVFLLIDARIGFRDLDFEMIEFIISFGHKIQILANKVDKTNQSQRAKLAKQCEKLALNCLLVSAKTKLNFPKLVNLIS</sequence>
<dbReference type="Gene3D" id="3.40.50.300">
    <property type="entry name" value="P-loop containing nucleotide triphosphate hydrolases"/>
    <property type="match status" value="1"/>
</dbReference>
<keyword evidence="3 10" id="KW-0132">Cell division</keyword>
<dbReference type="CDD" id="cd01876">
    <property type="entry name" value="YihA_EngB"/>
    <property type="match status" value="1"/>
</dbReference>
<evidence type="ECO:0000313" key="13">
    <source>
        <dbReference type="Proteomes" id="UP000031129"/>
    </source>
</evidence>
<dbReference type="OrthoDB" id="9804921at2"/>
<keyword evidence="6" id="KW-0460">Magnesium</keyword>
<dbReference type="KEGG" id="mfq:MYF_01210"/>
<keyword evidence="4" id="KW-0479">Metal-binding</keyword>
<dbReference type="Pfam" id="PF01926">
    <property type="entry name" value="MMR_HSR1"/>
    <property type="match status" value="1"/>
</dbReference>
<dbReference type="RefSeq" id="WP_002557972.1">
    <property type="nucleotide sequence ID" value="NZ_CP007585.1"/>
</dbReference>
<feature type="domain" description="EngB-type G" evidence="11">
    <location>
        <begin position="14"/>
        <end position="176"/>
    </location>
</feature>
<accession>A0A0A8E735</accession>
<proteinExistence type="inferred from homology"/>
<dbReference type="AlphaFoldDB" id="A0A0A8E735"/>
<dbReference type="PANTHER" id="PTHR11649">
    <property type="entry name" value="MSS1/TRME-RELATED GTP-BINDING PROTEIN"/>
    <property type="match status" value="1"/>
</dbReference>
<dbReference type="InterPro" id="IPR027417">
    <property type="entry name" value="P-loop_NTPase"/>
</dbReference>
<comment type="cofactor">
    <cofactor evidence="1">
        <name>Mg(2+)</name>
        <dbReference type="ChEBI" id="CHEBI:18420"/>
    </cofactor>
</comment>
<reference evidence="12 13" key="1">
    <citation type="journal article" date="2015" name="Genome Announc.">
        <title>Complete Genome Sequence of Mycoplasma flocculare Strain Ms42T (ATCC 27399T).</title>
        <authorList>
            <person name="Calcutt M.J."/>
            <person name="Foecking M.F."/>
            <person name="Heidari M.B."/>
            <person name="McIntosh M.A."/>
        </authorList>
    </citation>
    <scope>NUCLEOTIDE SEQUENCE [LARGE SCALE GENOMIC DNA]</scope>
    <source>
        <strain evidence="13">ATCC 27399</strain>
    </source>
</reference>
<dbReference type="InterPro" id="IPR030393">
    <property type="entry name" value="G_ENGB_dom"/>
</dbReference>
<evidence type="ECO:0000259" key="11">
    <source>
        <dbReference type="PROSITE" id="PS51706"/>
    </source>
</evidence>
<organism evidence="12 13">
    <name type="scientific">Mesomycoplasma flocculare ATCC 27399</name>
    <dbReference type="NCBI Taxonomy" id="743971"/>
    <lineage>
        <taxon>Bacteria</taxon>
        <taxon>Bacillati</taxon>
        <taxon>Mycoplasmatota</taxon>
        <taxon>Mycoplasmoidales</taxon>
        <taxon>Metamycoplasmataceae</taxon>
        <taxon>Mesomycoplasma</taxon>
    </lineage>
</organism>
<dbReference type="HAMAP" id="MF_00321">
    <property type="entry name" value="GTPase_EngB"/>
    <property type="match status" value="1"/>
</dbReference>
<evidence type="ECO:0000256" key="9">
    <source>
        <dbReference type="ARBA" id="ARBA00023306"/>
    </source>
</evidence>
<dbReference type="InterPro" id="IPR006073">
    <property type="entry name" value="GTP-bd"/>
</dbReference>
<comment type="similarity">
    <text evidence="2 10">Belongs to the TRAFAC class TrmE-Era-EngA-EngB-Septin-like GTPase superfamily. EngB GTPase family.</text>
</comment>
<evidence type="ECO:0000256" key="1">
    <source>
        <dbReference type="ARBA" id="ARBA00001946"/>
    </source>
</evidence>
<evidence type="ECO:0000256" key="10">
    <source>
        <dbReference type="HAMAP-Rule" id="MF_00321"/>
    </source>
</evidence>
<name>A0A0A8E735_MESFC</name>
<dbReference type="PROSITE" id="PS51706">
    <property type="entry name" value="G_ENGB"/>
    <property type="match status" value="1"/>
</dbReference>
<keyword evidence="5 10" id="KW-0547">Nucleotide-binding</keyword>
<dbReference type="SUPFAM" id="SSF52540">
    <property type="entry name" value="P-loop containing nucleoside triphosphate hydrolases"/>
    <property type="match status" value="1"/>
</dbReference>
<evidence type="ECO:0000256" key="4">
    <source>
        <dbReference type="ARBA" id="ARBA00022723"/>
    </source>
</evidence>
<keyword evidence="8 10" id="KW-0717">Septation</keyword>